<dbReference type="PANTHER" id="PTHR34820">
    <property type="entry name" value="INNER MEMBRANE PROTEIN YEBZ"/>
    <property type="match status" value="1"/>
</dbReference>
<proteinExistence type="predicted"/>
<keyword evidence="10" id="KW-1185">Reference proteome</keyword>
<dbReference type="GO" id="GO:0006825">
    <property type="term" value="P:copper ion transport"/>
    <property type="evidence" value="ECO:0007669"/>
    <property type="project" value="InterPro"/>
</dbReference>
<dbReference type="InterPro" id="IPR007348">
    <property type="entry name" value="CopC_dom"/>
</dbReference>
<keyword evidence="6" id="KW-0472">Membrane</keyword>
<dbReference type="GO" id="GO:0030313">
    <property type="term" value="C:cell envelope"/>
    <property type="evidence" value="ECO:0007669"/>
    <property type="project" value="UniProtKB-SubCell"/>
</dbReference>
<dbReference type="InterPro" id="IPR032694">
    <property type="entry name" value="CopC/D"/>
</dbReference>
<feature type="transmembrane region" description="Helical" evidence="6">
    <location>
        <begin position="172"/>
        <end position="193"/>
    </location>
</feature>
<dbReference type="EMBL" id="JAVDYC010000001">
    <property type="protein sequence ID" value="MDR7321814.1"/>
    <property type="molecule type" value="Genomic_DNA"/>
</dbReference>
<feature type="chain" id="PRO_5042269853" evidence="7">
    <location>
        <begin position="29"/>
        <end position="201"/>
    </location>
</feature>
<dbReference type="RefSeq" id="WP_310411190.1">
    <property type="nucleotide sequence ID" value="NZ_JAVDYC010000001.1"/>
</dbReference>
<dbReference type="InterPro" id="IPR014756">
    <property type="entry name" value="Ig_E-set"/>
</dbReference>
<organism evidence="9 10">
    <name type="scientific">Catenuloplanes niger</name>
    <dbReference type="NCBI Taxonomy" id="587534"/>
    <lineage>
        <taxon>Bacteria</taxon>
        <taxon>Bacillati</taxon>
        <taxon>Actinomycetota</taxon>
        <taxon>Actinomycetes</taxon>
        <taxon>Micromonosporales</taxon>
        <taxon>Micromonosporaceae</taxon>
        <taxon>Catenuloplanes</taxon>
    </lineage>
</organism>
<dbReference type="InterPro" id="IPR014755">
    <property type="entry name" value="Cu-Rt/internalin_Ig-like"/>
</dbReference>
<dbReference type="GO" id="GO:0046688">
    <property type="term" value="P:response to copper ion"/>
    <property type="evidence" value="ECO:0007669"/>
    <property type="project" value="InterPro"/>
</dbReference>
<gene>
    <name evidence="9" type="ORF">J2S44_002064</name>
</gene>
<reference evidence="9 10" key="1">
    <citation type="submission" date="2023-07" db="EMBL/GenBank/DDBJ databases">
        <title>Sequencing the genomes of 1000 actinobacteria strains.</title>
        <authorList>
            <person name="Klenk H.-P."/>
        </authorList>
    </citation>
    <scope>NUCLEOTIDE SEQUENCE [LARGE SCALE GENOMIC DNA]</scope>
    <source>
        <strain evidence="9 10">DSM 44711</strain>
    </source>
</reference>
<evidence type="ECO:0000256" key="2">
    <source>
        <dbReference type="ARBA" id="ARBA00022723"/>
    </source>
</evidence>
<dbReference type="PANTHER" id="PTHR34820:SF4">
    <property type="entry name" value="INNER MEMBRANE PROTEIN YEBZ"/>
    <property type="match status" value="1"/>
</dbReference>
<dbReference type="Gene3D" id="2.60.40.1220">
    <property type="match status" value="1"/>
</dbReference>
<feature type="compositionally biased region" description="Low complexity" evidence="5">
    <location>
        <begin position="132"/>
        <end position="153"/>
    </location>
</feature>
<protein>
    <submittedName>
        <fullName evidence="9">Methionine-rich copper-binding protein CopC</fullName>
    </submittedName>
</protein>
<evidence type="ECO:0000313" key="10">
    <source>
        <dbReference type="Proteomes" id="UP001183629"/>
    </source>
</evidence>
<dbReference type="AlphaFoldDB" id="A0AAE3ZKW0"/>
<evidence type="ECO:0000256" key="1">
    <source>
        <dbReference type="ARBA" id="ARBA00004196"/>
    </source>
</evidence>
<dbReference type="GO" id="GO:0042597">
    <property type="term" value="C:periplasmic space"/>
    <property type="evidence" value="ECO:0007669"/>
    <property type="project" value="InterPro"/>
</dbReference>
<evidence type="ECO:0000256" key="4">
    <source>
        <dbReference type="ARBA" id="ARBA00023008"/>
    </source>
</evidence>
<keyword evidence="6" id="KW-1133">Transmembrane helix</keyword>
<feature type="signal peptide" evidence="7">
    <location>
        <begin position="1"/>
        <end position="28"/>
    </location>
</feature>
<evidence type="ECO:0000259" key="8">
    <source>
        <dbReference type="Pfam" id="PF04234"/>
    </source>
</evidence>
<dbReference type="Proteomes" id="UP001183629">
    <property type="component" value="Unassembled WGS sequence"/>
</dbReference>
<evidence type="ECO:0000256" key="7">
    <source>
        <dbReference type="SAM" id="SignalP"/>
    </source>
</evidence>
<dbReference type="GO" id="GO:0005886">
    <property type="term" value="C:plasma membrane"/>
    <property type="evidence" value="ECO:0007669"/>
    <property type="project" value="TreeGrafter"/>
</dbReference>
<keyword evidence="2" id="KW-0479">Metal-binding</keyword>
<comment type="caution">
    <text evidence="9">The sequence shown here is derived from an EMBL/GenBank/DDBJ whole genome shotgun (WGS) entry which is preliminary data.</text>
</comment>
<feature type="domain" description="CopC" evidence="8">
    <location>
        <begin position="29"/>
        <end position="121"/>
    </location>
</feature>
<evidence type="ECO:0000256" key="5">
    <source>
        <dbReference type="SAM" id="MobiDB-lite"/>
    </source>
</evidence>
<dbReference type="Pfam" id="PF04234">
    <property type="entry name" value="CopC"/>
    <property type="match status" value="1"/>
</dbReference>
<feature type="region of interest" description="Disordered" evidence="5">
    <location>
        <begin position="132"/>
        <end position="169"/>
    </location>
</feature>
<evidence type="ECO:0000256" key="3">
    <source>
        <dbReference type="ARBA" id="ARBA00022729"/>
    </source>
</evidence>
<accession>A0AAE3ZKW0</accession>
<evidence type="ECO:0000256" key="6">
    <source>
        <dbReference type="SAM" id="Phobius"/>
    </source>
</evidence>
<dbReference type="GO" id="GO:0005507">
    <property type="term" value="F:copper ion binding"/>
    <property type="evidence" value="ECO:0007669"/>
    <property type="project" value="InterPro"/>
</dbReference>
<evidence type="ECO:0000313" key="9">
    <source>
        <dbReference type="EMBL" id="MDR7321814.1"/>
    </source>
</evidence>
<name>A0AAE3ZKW0_9ACTN</name>
<keyword evidence="4" id="KW-0186">Copper</keyword>
<comment type="subcellular location">
    <subcellularLocation>
        <location evidence="1">Cell envelope</location>
    </subcellularLocation>
</comment>
<sequence length="201" mass="20212">MGLRGTRWTLAVCAGLLGALAGASPALAHNSFTGSNPEDGATVEKAPEEIELRFLDTVDRNSTKITITAPGGASGLDGAVRFDGKKVFAPLAADRAGAYTVAYEIPSDDGHPVTGDFTFTLTEAAVAAAAPSPSAAPSSAAPVPSATEAVPATDAPVLNPTASDAADESTPWWPWAVGGVLLVIAIAGGTIAWGRRRTTGS</sequence>
<dbReference type="SUPFAM" id="SSF81296">
    <property type="entry name" value="E set domains"/>
    <property type="match status" value="1"/>
</dbReference>
<keyword evidence="3 7" id="KW-0732">Signal</keyword>
<keyword evidence="6" id="KW-0812">Transmembrane</keyword>